<evidence type="ECO:0000256" key="4">
    <source>
        <dbReference type="SAM" id="MobiDB-lite"/>
    </source>
</evidence>
<keyword evidence="7" id="KW-1185">Reference proteome</keyword>
<comment type="caution">
    <text evidence="6">The sequence shown here is derived from an EMBL/GenBank/DDBJ whole genome shotgun (WGS) entry which is preliminary data.</text>
</comment>
<reference evidence="6 7" key="1">
    <citation type="journal article" date="2018" name="Proc. Natl. Acad. Sci. U.S.A.">
        <title>Draft genome sequence of Camellia sinensis var. sinensis provides insights into the evolution of the tea genome and tea quality.</title>
        <authorList>
            <person name="Wei C."/>
            <person name="Yang H."/>
            <person name="Wang S."/>
            <person name="Zhao J."/>
            <person name="Liu C."/>
            <person name="Gao L."/>
            <person name="Xia E."/>
            <person name="Lu Y."/>
            <person name="Tai Y."/>
            <person name="She G."/>
            <person name="Sun J."/>
            <person name="Cao H."/>
            <person name="Tong W."/>
            <person name="Gao Q."/>
            <person name="Li Y."/>
            <person name="Deng W."/>
            <person name="Jiang X."/>
            <person name="Wang W."/>
            <person name="Chen Q."/>
            <person name="Zhang S."/>
            <person name="Li H."/>
            <person name="Wu J."/>
            <person name="Wang P."/>
            <person name="Li P."/>
            <person name="Shi C."/>
            <person name="Zheng F."/>
            <person name="Jian J."/>
            <person name="Huang B."/>
            <person name="Shan D."/>
            <person name="Shi M."/>
            <person name="Fang C."/>
            <person name="Yue Y."/>
            <person name="Li F."/>
            <person name="Li D."/>
            <person name="Wei S."/>
            <person name="Han B."/>
            <person name="Jiang C."/>
            <person name="Yin Y."/>
            <person name="Xia T."/>
            <person name="Zhang Z."/>
            <person name="Bennetzen J.L."/>
            <person name="Zhao S."/>
            <person name="Wan X."/>
        </authorList>
    </citation>
    <scope>NUCLEOTIDE SEQUENCE [LARGE SCALE GENOMIC DNA]</scope>
    <source>
        <strain evidence="7">cv. Shuchazao</strain>
        <tissue evidence="6">Leaf</tissue>
    </source>
</reference>
<keyword evidence="2 3" id="KW-0238">DNA-binding</keyword>
<dbReference type="InterPro" id="IPR009057">
    <property type="entry name" value="Homeodomain-like_sf"/>
</dbReference>
<dbReference type="PANTHER" id="PTHR47713:SF2">
    <property type="entry name" value="HOMEODOMAIN-LIKE SUPERFAMILY PROTEIN"/>
    <property type="match status" value="1"/>
</dbReference>
<protein>
    <recommendedName>
        <fullName evidence="5">Homeobox domain-containing protein</fullName>
    </recommendedName>
</protein>
<dbReference type="Pfam" id="PF00046">
    <property type="entry name" value="Homeodomain"/>
    <property type="match status" value="1"/>
</dbReference>
<proteinExistence type="predicted"/>
<organism evidence="6 7">
    <name type="scientific">Camellia sinensis var. sinensis</name>
    <name type="common">China tea</name>
    <dbReference type="NCBI Taxonomy" id="542762"/>
    <lineage>
        <taxon>Eukaryota</taxon>
        <taxon>Viridiplantae</taxon>
        <taxon>Streptophyta</taxon>
        <taxon>Embryophyta</taxon>
        <taxon>Tracheophyta</taxon>
        <taxon>Spermatophyta</taxon>
        <taxon>Magnoliopsida</taxon>
        <taxon>eudicotyledons</taxon>
        <taxon>Gunneridae</taxon>
        <taxon>Pentapetalae</taxon>
        <taxon>asterids</taxon>
        <taxon>Ericales</taxon>
        <taxon>Theaceae</taxon>
        <taxon>Camellia</taxon>
    </lineage>
</organism>
<dbReference type="GO" id="GO:0003677">
    <property type="term" value="F:DNA binding"/>
    <property type="evidence" value="ECO:0007669"/>
    <property type="project" value="UniProtKB-UniRule"/>
</dbReference>
<dbReference type="PROSITE" id="PS50071">
    <property type="entry name" value="HOMEOBOX_2"/>
    <property type="match status" value="1"/>
</dbReference>
<dbReference type="STRING" id="542762.A0A4V3WLL1"/>
<dbReference type="EMBL" id="SDRB02010662">
    <property type="protein sequence ID" value="THG05167.1"/>
    <property type="molecule type" value="Genomic_DNA"/>
</dbReference>
<comment type="subcellular location">
    <subcellularLocation>
        <location evidence="1 2 3">Nucleus</location>
    </subcellularLocation>
</comment>
<accession>A0A4V3WLL1</accession>
<evidence type="ECO:0000313" key="7">
    <source>
        <dbReference type="Proteomes" id="UP000306102"/>
    </source>
</evidence>
<evidence type="ECO:0000256" key="3">
    <source>
        <dbReference type="RuleBase" id="RU000682"/>
    </source>
</evidence>
<dbReference type="Gene3D" id="1.10.10.60">
    <property type="entry name" value="Homeodomain-like"/>
    <property type="match status" value="1"/>
</dbReference>
<keyword evidence="2 3" id="KW-0371">Homeobox</keyword>
<sequence>MHSEDDKALPDKSKKRRFKTPSQVEALEKFYNGMEAFLVISHLALYRLITCVLTRNDYRNNSYFFPEHKYPSEEMKADIAGSIGLTEKQVSGWFCHRRLKDKKSWYGEAAVNGRQDRSSGIVQDRGSGHRQDSCGSTKPGNNRHFDPKEVESRRLSGQDFSAADLAYEHGHHPNENSSEMDDTSSESSLPLQHMIHPQNVDPLDRATSRYVSQNENITPINSMGIRTRTGPSGYLKVKGPVENTAITAVKRQLGMHYREDGPLLGVEFDLLPPGAFESSIKDPVDGKSDSDSCVGSLTCFLVNSLAEPYYVGDPDLRHSPDVPRICNQPNSGMPKQRHEAYNSKMSSHDSDLDGTGFKMMGGSDHRENCFGHQSKPKQPLLPNHSNLFPSRKSIEMDEGSAGGMPVYESNKLCKMRAKYDVEGRRIDSGSSHRGHPYGRKVTGGQTEPWLYNSDDVNLEDSQREHLESKYSNVTLKHSESLDMEDRGLSRRMTKVAKRDRNEFPQQQSARKASMAETPLWTNQMKRSAVEIPSSFSEDETAETGSSVD</sequence>
<feature type="DNA-binding region" description="Homeobox" evidence="2">
    <location>
        <begin position="67"/>
        <end position="105"/>
    </location>
</feature>
<feature type="domain" description="Homeobox" evidence="5">
    <location>
        <begin position="65"/>
        <end position="104"/>
    </location>
</feature>
<dbReference type="CDD" id="cd00086">
    <property type="entry name" value="homeodomain"/>
    <property type="match status" value="1"/>
</dbReference>
<feature type="region of interest" description="Disordered" evidence="4">
    <location>
        <begin position="168"/>
        <end position="189"/>
    </location>
</feature>
<feature type="region of interest" description="Disordered" evidence="4">
    <location>
        <begin position="425"/>
        <end position="448"/>
    </location>
</feature>
<feature type="region of interest" description="Disordered" evidence="4">
    <location>
        <begin position="477"/>
        <end position="548"/>
    </location>
</feature>
<feature type="region of interest" description="Disordered" evidence="4">
    <location>
        <begin position="113"/>
        <end position="155"/>
    </location>
</feature>
<dbReference type="GO" id="GO:0005634">
    <property type="term" value="C:nucleus"/>
    <property type="evidence" value="ECO:0007669"/>
    <property type="project" value="UniProtKB-SubCell"/>
</dbReference>
<dbReference type="SMART" id="SM00389">
    <property type="entry name" value="HOX"/>
    <property type="match status" value="1"/>
</dbReference>
<evidence type="ECO:0000256" key="1">
    <source>
        <dbReference type="ARBA" id="ARBA00004123"/>
    </source>
</evidence>
<evidence type="ECO:0000313" key="6">
    <source>
        <dbReference type="EMBL" id="THG05167.1"/>
    </source>
</evidence>
<dbReference type="SUPFAM" id="SSF46689">
    <property type="entry name" value="Homeodomain-like"/>
    <property type="match status" value="1"/>
</dbReference>
<evidence type="ECO:0000259" key="5">
    <source>
        <dbReference type="PROSITE" id="PS50071"/>
    </source>
</evidence>
<feature type="compositionally biased region" description="Basic and acidic residues" evidence="4">
    <location>
        <begin position="477"/>
        <end position="488"/>
    </location>
</feature>
<keyword evidence="2 3" id="KW-0539">Nucleus</keyword>
<dbReference type="Proteomes" id="UP000306102">
    <property type="component" value="Unassembled WGS sequence"/>
</dbReference>
<feature type="compositionally biased region" description="Basic and acidic residues" evidence="4">
    <location>
        <begin position="143"/>
        <end position="155"/>
    </location>
</feature>
<dbReference type="InterPro" id="IPR001356">
    <property type="entry name" value="HD"/>
</dbReference>
<dbReference type="PANTHER" id="PTHR47713">
    <property type="entry name" value="HOMEODOMAIN-LIKE SUPERFAMILY PROTEIN"/>
    <property type="match status" value="1"/>
</dbReference>
<gene>
    <name evidence="6" type="ORF">TEA_006333</name>
</gene>
<name>A0A4V3WLL1_CAMSN</name>
<evidence type="ECO:0000256" key="2">
    <source>
        <dbReference type="PROSITE-ProRule" id="PRU00108"/>
    </source>
</evidence>
<dbReference type="AlphaFoldDB" id="A0A4V3WLL1"/>